<dbReference type="AlphaFoldDB" id="A0A1V3XUQ0"/>
<gene>
    <name evidence="2" type="ORF">BZL30_0855</name>
</gene>
<organism evidence="2 3">
    <name type="scientific">Mycobacterium kansasii</name>
    <dbReference type="NCBI Taxonomy" id="1768"/>
    <lineage>
        <taxon>Bacteria</taxon>
        <taxon>Bacillati</taxon>
        <taxon>Actinomycetota</taxon>
        <taxon>Actinomycetes</taxon>
        <taxon>Mycobacteriales</taxon>
        <taxon>Mycobacteriaceae</taxon>
        <taxon>Mycobacterium</taxon>
    </lineage>
</organism>
<comment type="caution">
    <text evidence="2">The sequence shown here is derived from an EMBL/GenBank/DDBJ whole genome shotgun (WGS) entry which is preliminary data.</text>
</comment>
<dbReference type="GO" id="GO:0003911">
    <property type="term" value="F:DNA ligase (NAD+) activity"/>
    <property type="evidence" value="ECO:0007669"/>
    <property type="project" value="UniProtKB-EC"/>
</dbReference>
<evidence type="ECO:0000256" key="1">
    <source>
        <dbReference type="SAM" id="MobiDB-lite"/>
    </source>
</evidence>
<proteinExistence type="predicted"/>
<keyword evidence="2" id="KW-0436">Ligase</keyword>
<dbReference type="Proteomes" id="UP000189229">
    <property type="component" value="Unassembled WGS sequence"/>
</dbReference>
<dbReference type="EC" id="6.5.1.2" evidence="2"/>
<reference evidence="2 3" key="1">
    <citation type="submission" date="2017-02" db="EMBL/GenBank/DDBJ databases">
        <title>Complete genome sequences of Mycobacterium kansasii strains isolated from rhesus macaques.</title>
        <authorList>
            <person name="Panda A."/>
            <person name="Nagaraj S."/>
            <person name="Zhao X."/>
            <person name="Tettelin H."/>
            <person name="Detolla L.J."/>
        </authorList>
    </citation>
    <scope>NUCLEOTIDE SEQUENCE [LARGE SCALE GENOMIC DNA]</scope>
    <source>
        <strain evidence="2 3">11-3813</strain>
    </source>
</reference>
<evidence type="ECO:0000313" key="3">
    <source>
        <dbReference type="Proteomes" id="UP000189229"/>
    </source>
</evidence>
<feature type="region of interest" description="Disordered" evidence="1">
    <location>
        <begin position="1"/>
        <end position="25"/>
    </location>
</feature>
<protein>
    <submittedName>
        <fullName evidence="2">DNA ligase domain protein</fullName>
        <ecNumber evidence="2">6.5.1.2</ecNumber>
    </submittedName>
</protein>
<evidence type="ECO:0000313" key="2">
    <source>
        <dbReference type="EMBL" id="OOK82790.1"/>
    </source>
</evidence>
<dbReference type="EMBL" id="MVBM01000001">
    <property type="protein sequence ID" value="OOK82790.1"/>
    <property type="molecule type" value="Genomic_DNA"/>
</dbReference>
<name>A0A1V3XUQ0_MYCKA</name>
<accession>A0A1V3XUQ0</accession>
<sequence length="117" mass="12814">MQAGRAKTLGMAQPMTDHPQPPPRRDRRVLLAQRTRRTVAGIGERRFALLDEAGVERLEISDPEEHLAADFEHLGDRVVVAGAEPFGDVVDGAGVERDVLSGAPSPRVDARVNRPCW</sequence>